<dbReference type="InterPro" id="IPR040452">
    <property type="entry name" value="SfsA_C"/>
</dbReference>
<dbReference type="EMBL" id="JACHIK010000003">
    <property type="protein sequence ID" value="MBB5041834.1"/>
    <property type="molecule type" value="Genomic_DNA"/>
</dbReference>
<dbReference type="RefSeq" id="WP_184141875.1">
    <property type="nucleotide sequence ID" value="NZ_JACHIK010000003.1"/>
</dbReference>
<dbReference type="InterPro" id="IPR005224">
    <property type="entry name" value="SfsA"/>
</dbReference>
<evidence type="ECO:0000313" key="4">
    <source>
        <dbReference type="EMBL" id="MBB5041834.1"/>
    </source>
</evidence>
<evidence type="ECO:0000256" key="1">
    <source>
        <dbReference type="HAMAP-Rule" id="MF_00095"/>
    </source>
</evidence>
<dbReference type="CDD" id="cd22359">
    <property type="entry name" value="SfsA-like_bacterial"/>
    <property type="match status" value="1"/>
</dbReference>
<sequence>MIFDPPLVTGTLVQRYKRFLFDAVLDDGSAITGSCPNTGSMRGLTAPGSRIWMSTSDSPTRKHRHRLELVEADGTVVGINTGLPNRLAEEAIRAGLVADLAAYPVLEREKKYGRNSRIDILLSGDGRPSAYVEVKNVHFRRTTGLAEFPDTVTARGAKHLEELGDMAEAGFRAVMLYLVQREDCDLFRICADLDPFYAAGFRRALSRGVEAYAVKCAVTARQIQPVASIAMDEPGPAVL</sequence>
<dbReference type="Proteomes" id="UP000535406">
    <property type="component" value="Unassembled WGS sequence"/>
</dbReference>
<comment type="caution">
    <text evidence="4">The sequence shown here is derived from an EMBL/GenBank/DDBJ whole genome shotgun (WGS) entry which is preliminary data.</text>
</comment>
<reference evidence="4 5" key="1">
    <citation type="submission" date="2020-08" db="EMBL/GenBank/DDBJ databases">
        <title>Genomic Encyclopedia of Type Strains, Phase IV (KMG-IV): sequencing the most valuable type-strain genomes for metagenomic binning, comparative biology and taxonomic classification.</title>
        <authorList>
            <person name="Goeker M."/>
        </authorList>
    </citation>
    <scope>NUCLEOTIDE SEQUENCE [LARGE SCALE GENOMIC DNA]</scope>
    <source>
        <strain evidence="4 5">DSM 21319</strain>
    </source>
</reference>
<proteinExistence type="inferred from homology"/>
<evidence type="ECO:0000313" key="5">
    <source>
        <dbReference type="Proteomes" id="UP000535406"/>
    </source>
</evidence>
<dbReference type="Gene3D" id="2.40.50.580">
    <property type="match status" value="1"/>
</dbReference>
<feature type="domain" description="Sugar fermentation stimulation protein C-terminal" evidence="2">
    <location>
        <begin position="83"/>
        <end position="221"/>
    </location>
</feature>
<feature type="domain" description="SfsA N-terminal OB" evidence="3">
    <location>
        <begin position="13"/>
        <end position="79"/>
    </location>
</feature>
<dbReference type="NCBIfam" id="TIGR00230">
    <property type="entry name" value="sfsA"/>
    <property type="match status" value="1"/>
</dbReference>
<evidence type="ECO:0000259" key="3">
    <source>
        <dbReference type="Pfam" id="PF17746"/>
    </source>
</evidence>
<comment type="similarity">
    <text evidence="1">Belongs to the SfsA family.</text>
</comment>
<dbReference type="InterPro" id="IPR041465">
    <property type="entry name" value="SfsA_N"/>
</dbReference>
<dbReference type="Gene3D" id="3.40.1350.60">
    <property type="match status" value="1"/>
</dbReference>
<evidence type="ECO:0000259" key="2">
    <source>
        <dbReference type="Pfam" id="PF03749"/>
    </source>
</evidence>
<name>A0A7W7YT92_9HYPH</name>
<dbReference type="HAMAP" id="MF_00095">
    <property type="entry name" value="SfsA"/>
    <property type="match status" value="1"/>
</dbReference>
<dbReference type="GO" id="GO:0003677">
    <property type="term" value="F:DNA binding"/>
    <property type="evidence" value="ECO:0007669"/>
    <property type="project" value="InterPro"/>
</dbReference>
<dbReference type="AlphaFoldDB" id="A0A7W7YT92"/>
<accession>A0A7W7YT92</accession>
<keyword evidence="5" id="KW-1185">Reference proteome</keyword>
<organism evidence="4 5">
    <name type="scientific">Shinella fusca</name>
    <dbReference type="NCBI Taxonomy" id="544480"/>
    <lineage>
        <taxon>Bacteria</taxon>
        <taxon>Pseudomonadati</taxon>
        <taxon>Pseudomonadota</taxon>
        <taxon>Alphaproteobacteria</taxon>
        <taxon>Hyphomicrobiales</taxon>
        <taxon>Rhizobiaceae</taxon>
        <taxon>Shinella</taxon>
    </lineage>
</organism>
<dbReference type="Pfam" id="PF17746">
    <property type="entry name" value="SfsA_N"/>
    <property type="match status" value="1"/>
</dbReference>
<protein>
    <recommendedName>
        <fullName evidence="1">Sugar fermentation stimulation protein homolog</fullName>
    </recommendedName>
</protein>
<dbReference type="PANTHER" id="PTHR30545:SF2">
    <property type="entry name" value="SUGAR FERMENTATION STIMULATION PROTEIN A"/>
    <property type="match status" value="1"/>
</dbReference>
<gene>
    <name evidence="1" type="primary">sfsA</name>
    <name evidence="4" type="ORF">HNQ66_001217</name>
</gene>
<dbReference type="Pfam" id="PF03749">
    <property type="entry name" value="SfsA"/>
    <property type="match status" value="1"/>
</dbReference>
<dbReference type="PANTHER" id="PTHR30545">
    <property type="entry name" value="SUGAR FERMENTATION STIMULATION PROTEIN A"/>
    <property type="match status" value="1"/>
</dbReference>